<keyword evidence="2 8" id="KW-0963">Cytoplasm</keyword>
<dbReference type="KEGG" id="oho:Oweho_1800"/>
<dbReference type="GO" id="GO:0005524">
    <property type="term" value="F:ATP binding"/>
    <property type="evidence" value="ECO:0007669"/>
    <property type="project" value="UniProtKB-UniRule"/>
</dbReference>
<evidence type="ECO:0000256" key="7">
    <source>
        <dbReference type="ARBA" id="ARBA00048539"/>
    </source>
</evidence>
<dbReference type="InterPro" id="IPR014729">
    <property type="entry name" value="Rossmann-like_a/b/a_fold"/>
</dbReference>
<dbReference type="InterPro" id="IPR012094">
    <property type="entry name" value="tRNA_Ile_lys_synt"/>
</dbReference>
<dbReference type="Pfam" id="PF01171">
    <property type="entry name" value="ATP_bind_3"/>
    <property type="match status" value="1"/>
</dbReference>
<dbReference type="PANTHER" id="PTHR43033">
    <property type="entry name" value="TRNA(ILE)-LYSIDINE SYNTHASE-RELATED"/>
    <property type="match status" value="1"/>
</dbReference>
<dbReference type="Gene3D" id="3.40.50.620">
    <property type="entry name" value="HUPs"/>
    <property type="match status" value="1"/>
</dbReference>
<comment type="domain">
    <text evidence="8">The N-terminal region contains the highly conserved SGGXDS motif, predicted to be a P-loop motif involved in ATP binding.</text>
</comment>
<name>G8R165_OWEHD</name>
<dbReference type="HOGENOM" id="CLU_018869_0_1_10"/>
<dbReference type="SUPFAM" id="SSF56037">
    <property type="entry name" value="PheT/TilS domain"/>
    <property type="match status" value="1"/>
</dbReference>
<keyword evidence="4 8" id="KW-0819">tRNA processing</keyword>
<dbReference type="InterPro" id="IPR011063">
    <property type="entry name" value="TilS/TtcA_N"/>
</dbReference>
<evidence type="ECO:0000256" key="4">
    <source>
        <dbReference type="ARBA" id="ARBA00022694"/>
    </source>
</evidence>
<dbReference type="AlphaFoldDB" id="G8R165"/>
<protein>
    <recommendedName>
        <fullName evidence="8">tRNA(Ile)-lysidine synthase</fullName>
        <ecNumber evidence="8">6.3.4.19</ecNumber>
    </recommendedName>
    <alternativeName>
        <fullName evidence="8">tRNA(Ile)-2-lysyl-cytidine synthase</fullName>
    </alternativeName>
    <alternativeName>
        <fullName evidence="8">tRNA(Ile)-lysidine synthetase</fullName>
    </alternativeName>
</protein>
<dbReference type="GO" id="GO:0006400">
    <property type="term" value="P:tRNA modification"/>
    <property type="evidence" value="ECO:0007669"/>
    <property type="project" value="UniProtKB-UniRule"/>
</dbReference>
<proteinExistence type="inferred from homology"/>
<dbReference type="InterPro" id="IPR012795">
    <property type="entry name" value="tRNA_Ile_lys_synt_N"/>
</dbReference>
<comment type="subcellular location">
    <subcellularLocation>
        <location evidence="1 8">Cytoplasm</location>
    </subcellularLocation>
</comment>
<keyword evidence="11" id="KW-1185">Reference proteome</keyword>
<dbReference type="PATRIC" id="fig|926562.3.peg.1803"/>
<dbReference type="EC" id="6.3.4.19" evidence="8"/>
<evidence type="ECO:0000256" key="8">
    <source>
        <dbReference type="HAMAP-Rule" id="MF_01161"/>
    </source>
</evidence>
<dbReference type="OrthoDB" id="9807403at2"/>
<evidence type="ECO:0000313" key="10">
    <source>
        <dbReference type="EMBL" id="AEV32780.1"/>
    </source>
</evidence>
<dbReference type="PANTHER" id="PTHR43033:SF1">
    <property type="entry name" value="TRNA(ILE)-LYSIDINE SYNTHASE-RELATED"/>
    <property type="match status" value="1"/>
</dbReference>
<dbReference type="NCBIfam" id="TIGR02433">
    <property type="entry name" value="lysidine_TilS_C"/>
    <property type="match status" value="1"/>
</dbReference>
<evidence type="ECO:0000256" key="6">
    <source>
        <dbReference type="ARBA" id="ARBA00022840"/>
    </source>
</evidence>
<sequence length="453" mass="51985">MTFSCSGLFTFDLPMYNLPSIIPQFLKAHNIADSSRFLIACSGGVDSMVLAELFVQAGQKPALVHCNFMLRGDDADGDQAFVENYAKDKGLTFYTKNFDTTAFAKEKRISIQMAARDLRYSYFASLLKNHHLKFLCTAHHADDSLETILLNLGRGTGLSGLSGMKPKRDNILRPLLHLTKNEIIEIANSLQLTWREDASNTKTDYQRNYIRHKVAPVFKDNFPGFDTGFKNTSKQLINDDALFNFLLNEKVQSLITKDGHLLKMPIAELLKMKGYSSLLHYWLKPYGNFDLPSIIESLNGKSGRVFVSGQHELLVDRDFLILRQAKQEKNHTYFINEGDEILEAPFLLTTGKISASDFEISRNRKHAAFDKDKLKFPLKLRRWKNGDSFYPIGMKGKKKLSDFFIDQKLNLYEKEDIWIMLSGDDIIWVINHRIDDRYKISETTKSVYFARLK</sequence>
<evidence type="ECO:0000256" key="5">
    <source>
        <dbReference type="ARBA" id="ARBA00022741"/>
    </source>
</evidence>
<evidence type="ECO:0000256" key="1">
    <source>
        <dbReference type="ARBA" id="ARBA00004496"/>
    </source>
</evidence>
<dbReference type="eggNOG" id="COG0037">
    <property type="taxonomic scope" value="Bacteria"/>
</dbReference>
<accession>G8R165</accession>
<comment type="catalytic activity">
    <reaction evidence="7 8">
        <text>cytidine(34) in tRNA(Ile2) + L-lysine + ATP = lysidine(34) in tRNA(Ile2) + AMP + diphosphate + H(+)</text>
        <dbReference type="Rhea" id="RHEA:43744"/>
        <dbReference type="Rhea" id="RHEA-COMP:10625"/>
        <dbReference type="Rhea" id="RHEA-COMP:10670"/>
        <dbReference type="ChEBI" id="CHEBI:15378"/>
        <dbReference type="ChEBI" id="CHEBI:30616"/>
        <dbReference type="ChEBI" id="CHEBI:32551"/>
        <dbReference type="ChEBI" id="CHEBI:33019"/>
        <dbReference type="ChEBI" id="CHEBI:82748"/>
        <dbReference type="ChEBI" id="CHEBI:83665"/>
        <dbReference type="ChEBI" id="CHEBI:456215"/>
        <dbReference type="EC" id="6.3.4.19"/>
    </reaction>
</comment>
<dbReference type="NCBIfam" id="TIGR02432">
    <property type="entry name" value="lysidine_TilS_N"/>
    <property type="match status" value="1"/>
</dbReference>
<feature type="domain" description="Lysidine-tRNA(Ile) synthetase C-terminal" evidence="9">
    <location>
        <begin position="378"/>
        <end position="450"/>
    </location>
</feature>
<dbReference type="Pfam" id="PF11734">
    <property type="entry name" value="TilS_C"/>
    <property type="match status" value="1"/>
</dbReference>
<evidence type="ECO:0000256" key="3">
    <source>
        <dbReference type="ARBA" id="ARBA00022598"/>
    </source>
</evidence>
<evidence type="ECO:0000313" key="11">
    <source>
        <dbReference type="Proteomes" id="UP000005631"/>
    </source>
</evidence>
<keyword evidence="5 8" id="KW-0547">Nucleotide-binding</keyword>
<dbReference type="CDD" id="cd01992">
    <property type="entry name" value="TilS_N"/>
    <property type="match status" value="1"/>
</dbReference>
<dbReference type="EMBL" id="CP003156">
    <property type="protein sequence ID" value="AEV32780.1"/>
    <property type="molecule type" value="Genomic_DNA"/>
</dbReference>
<feature type="binding site" evidence="8">
    <location>
        <begin position="42"/>
        <end position="47"/>
    </location>
    <ligand>
        <name>ATP</name>
        <dbReference type="ChEBI" id="CHEBI:30616"/>
    </ligand>
</feature>
<dbReference type="SMART" id="SM00977">
    <property type="entry name" value="TilS_C"/>
    <property type="match status" value="1"/>
</dbReference>
<keyword evidence="3 8" id="KW-0436">Ligase</keyword>
<gene>
    <name evidence="8" type="primary">tilS</name>
    <name evidence="10" type="ordered locus">Oweho_1800</name>
</gene>
<evidence type="ECO:0000259" key="9">
    <source>
        <dbReference type="SMART" id="SM00977"/>
    </source>
</evidence>
<comment type="function">
    <text evidence="8">Ligates lysine onto the cytidine present at position 34 of the AUA codon-specific tRNA(Ile) that contains the anticodon CAU, in an ATP-dependent manner. Cytidine is converted to lysidine, thus changing the amino acid specificity of the tRNA from methionine to isoleucine.</text>
</comment>
<keyword evidence="6 8" id="KW-0067">ATP-binding</keyword>
<dbReference type="HAMAP" id="MF_01161">
    <property type="entry name" value="tRNA_Ile_lys_synt"/>
    <property type="match status" value="1"/>
</dbReference>
<organism evidence="10 11">
    <name type="scientific">Owenweeksia hongkongensis (strain DSM 17368 / CIP 108786 / JCM 12287 / NRRL B-23963 / UST20020801)</name>
    <dbReference type="NCBI Taxonomy" id="926562"/>
    <lineage>
        <taxon>Bacteria</taxon>
        <taxon>Pseudomonadati</taxon>
        <taxon>Bacteroidota</taxon>
        <taxon>Flavobacteriia</taxon>
        <taxon>Flavobacteriales</taxon>
        <taxon>Owenweeksiaceae</taxon>
        <taxon>Owenweeksia</taxon>
    </lineage>
</organism>
<dbReference type="GO" id="GO:0032267">
    <property type="term" value="F:tRNA(Ile)-lysidine synthase activity"/>
    <property type="evidence" value="ECO:0007669"/>
    <property type="project" value="UniProtKB-EC"/>
</dbReference>
<comment type="similarity">
    <text evidence="8">Belongs to the tRNA(Ile)-lysidine synthase family.</text>
</comment>
<dbReference type="STRING" id="926562.Oweho_1800"/>
<dbReference type="SUPFAM" id="SSF52402">
    <property type="entry name" value="Adenine nucleotide alpha hydrolases-like"/>
    <property type="match status" value="1"/>
</dbReference>
<dbReference type="InterPro" id="IPR012796">
    <property type="entry name" value="Lysidine-tRNA-synth_C"/>
</dbReference>
<evidence type="ECO:0000256" key="2">
    <source>
        <dbReference type="ARBA" id="ARBA00022490"/>
    </source>
</evidence>
<dbReference type="RefSeq" id="WP_014202136.1">
    <property type="nucleotide sequence ID" value="NC_016599.1"/>
</dbReference>
<dbReference type="Proteomes" id="UP000005631">
    <property type="component" value="Chromosome"/>
</dbReference>
<reference evidence="10 11" key="1">
    <citation type="journal article" date="2012" name="Stand. Genomic Sci.">
        <title>Genome sequence of the orange-pigmented seawater bacterium Owenweeksia hongkongensis type strain (UST20020801(T)).</title>
        <authorList>
            <person name="Riedel T."/>
            <person name="Held B."/>
            <person name="Nolan M."/>
            <person name="Lucas S."/>
            <person name="Lapidus A."/>
            <person name="Tice H."/>
            <person name="Del Rio T.G."/>
            <person name="Cheng J.F."/>
            <person name="Han C."/>
            <person name="Tapia R."/>
            <person name="Goodwin L.A."/>
            <person name="Pitluck S."/>
            <person name="Liolios K."/>
            <person name="Mavromatis K."/>
            <person name="Pagani I."/>
            <person name="Ivanova N."/>
            <person name="Mikhailova N."/>
            <person name="Pati A."/>
            <person name="Chen A."/>
            <person name="Palaniappan K."/>
            <person name="Rohde M."/>
            <person name="Tindall B.J."/>
            <person name="Detter J.C."/>
            <person name="Goker M."/>
            <person name="Woyke T."/>
            <person name="Bristow J."/>
            <person name="Eisen J.A."/>
            <person name="Markowitz V."/>
            <person name="Hugenholtz P."/>
            <person name="Klenk H.P."/>
            <person name="Kyrpides N.C."/>
        </authorList>
    </citation>
    <scope>NUCLEOTIDE SEQUENCE</scope>
    <source>
        <strain evidence="11">DSM 17368 / JCM 12287 / NRRL B-23963</strain>
    </source>
</reference>
<dbReference type="GO" id="GO:0005737">
    <property type="term" value="C:cytoplasm"/>
    <property type="evidence" value="ECO:0007669"/>
    <property type="project" value="UniProtKB-SubCell"/>
</dbReference>